<proteinExistence type="predicted"/>
<dbReference type="EMBL" id="FZNW01000054">
    <property type="protein sequence ID" value="SNR98039.1"/>
    <property type="molecule type" value="Genomic_DNA"/>
</dbReference>
<name>A0A239AR64_9PSEU</name>
<dbReference type="AlphaFoldDB" id="A0A239AR64"/>
<organism evidence="1 2">
    <name type="scientific">Haloechinothrix alba</name>
    <dbReference type="NCBI Taxonomy" id="664784"/>
    <lineage>
        <taxon>Bacteria</taxon>
        <taxon>Bacillati</taxon>
        <taxon>Actinomycetota</taxon>
        <taxon>Actinomycetes</taxon>
        <taxon>Pseudonocardiales</taxon>
        <taxon>Pseudonocardiaceae</taxon>
        <taxon>Haloechinothrix</taxon>
    </lineage>
</organism>
<dbReference type="Proteomes" id="UP000198348">
    <property type="component" value="Unassembled WGS sequence"/>
</dbReference>
<gene>
    <name evidence="1" type="ORF">SAMN06265360_1545</name>
</gene>
<evidence type="ECO:0000313" key="1">
    <source>
        <dbReference type="EMBL" id="SNR98039.1"/>
    </source>
</evidence>
<reference evidence="2" key="1">
    <citation type="submission" date="2017-06" db="EMBL/GenBank/DDBJ databases">
        <authorList>
            <person name="Varghese N."/>
            <person name="Submissions S."/>
        </authorList>
    </citation>
    <scope>NUCLEOTIDE SEQUENCE [LARGE SCALE GENOMIC DNA]</scope>
    <source>
        <strain evidence="2">DSM 45207</strain>
    </source>
</reference>
<protein>
    <submittedName>
        <fullName evidence="1">Uncharacterized protein</fullName>
    </submittedName>
</protein>
<keyword evidence="2" id="KW-1185">Reference proteome</keyword>
<accession>A0A239AR64</accession>
<evidence type="ECO:0000313" key="2">
    <source>
        <dbReference type="Proteomes" id="UP000198348"/>
    </source>
</evidence>
<sequence>MDGTVDRFDAEQIARAVLGKTATATPKAKSGTVALIRILRVTPASAATARTQDFNVFWAVIIGAPFPLRPEFCQISA</sequence>